<dbReference type="NCBIfam" id="NF004316">
    <property type="entry name" value="PRK05711.1"/>
    <property type="match status" value="1"/>
</dbReference>
<comment type="cofactor">
    <cofactor evidence="1">
        <name>Mn(2+)</name>
        <dbReference type="ChEBI" id="CHEBI:29035"/>
    </cofactor>
</comment>
<dbReference type="InterPro" id="IPR002156">
    <property type="entry name" value="RNaseH_domain"/>
</dbReference>
<dbReference type="GO" id="GO:0004523">
    <property type="term" value="F:RNA-DNA hybrid ribonuclease activity"/>
    <property type="evidence" value="ECO:0007669"/>
    <property type="project" value="UniProtKB-UniRule"/>
</dbReference>
<dbReference type="AlphaFoldDB" id="A0A7G1Q7G4"/>
<evidence type="ECO:0000256" key="14">
    <source>
        <dbReference type="HAMAP-Rule" id="MF_00042"/>
    </source>
</evidence>
<feature type="binding site" evidence="14">
    <location>
        <position position="48"/>
    </location>
    <ligand>
        <name>Mg(2+)</name>
        <dbReference type="ChEBI" id="CHEBI:18420"/>
        <label>1</label>
    </ligand>
</feature>
<dbReference type="GO" id="GO:0003677">
    <property type="term" value="F:DNA binding"/>
    <property type="evidence" value="ECO:0007669"/>
    <property type="project" value="InterPro"/>
</dbReference>
<evidence type="ECO:0000256" key="9">
    <source>
        <dbReference type="ARBA" id="ARBA00022839"/>
    </source>
</evidence>
<feature type="binding site" evidence="14">
    <location>
        <position position="72"/>
    </location>
    <ligand>
        <name>Mg(2+)</name>
        <dbReference type="ChEBI" id="CHEBI:18420"/>
        <label>1</label>
    </ligand>
</feature>
<evidence type="ECO:0000256" key="2">
    <source>
        <dbReference type="ARBA" id="ARBA00011245"/>
    </source>
</evidence>
<evidence type="ECO:0000256" key="13">
    <source>
        <dbReference type="ARBA" id="ARBA00049244"/>
    </source>
</evidence>
<comment type="function">
    <text evidence="14">Endonuclease that specifically degrades the RNA of RNA-DNA hybrids.</text>
</comment>
<evidence type="ECO:0000256" key="4">
    <source>
        <dbReference type="ARBA" id="ARBA00022695"/>
    </source>
</evidence>
<feature type="binding site" evidence="16">
    <location>
        <position position="204"/>
    </location>
    <ligand>
        <name>substrate</name>
    </ligand>
</feature>
<feature type="binding site" evidence="14">
    <location>
        <position position="10"/>
    </location>
    <ligand>
        <name>Mg(2+)</name>
        <dbReference type="ChEBI" id="CHEBI:18420"/>
        <label>2</label>
    </ligand>
</feature>
<reference evidence="19 20" key="1">
    <citation type="submission" date="2020-03" db="EMBL/GenBank/DDBJ databases">
        <authorList>
            <person name="Picone N."/>
        </authorList>
    </citation>
    <scope>NUCLEOTIDE SEQUENCE [LARGE SCALE GENOMIC DNA]</scope>
    <source>
        <strain evidence="19">NSCAC1</strain>
    </source>
</reference>
<keyword evidence="6 14" id="KW-0540">Nuclease</keyword>
<dbReference type="CDD" id="cd06131">
    <property type="entry name" value="DNA_pol_III_epsilon_Ecoli_like"/>
    <property type="match status" value="1"/>
</dbReference>
<evidence type="ECO:0000256" key="11">
    <source>
        <dbReference type="ARBA" id="ARBA00022932"/>
    </source>
</evidence>
<organism evidence="19 20">
    <name type="scientific">Candidatus Nitrosacidococcus tergens</name>
    <dbReference type="NCBI Taxonomy" id="553981"/>
    <lineage>
        <taxon>Bacteria</taxon>
        <taxon>Pseudomonadati</taxon>
        <taxon>Pseudomonadota</taxon>
        <taxon>Gammaproteobacteria</taxon>
        <taxon>Chromatiales</taxon>
        <taxon>Chromatiaceae</taxon>
        <taxon>Candidatus Nitrosacidococcus</taxon>
    </lineage>
</organism>
<evidence type="ECO:0000313" key="19">
    <source>
        <dbReference type="EMBL" id="CAB1274505.1"/>
    </source>
</evidence>
<feature type="binding site" evidence="16">
    <location>
        <position position="310"/>
    </location>
    <ligand>
        <name>substrate</name>
    </ligand>
</feature>
<evidence type="ECO:0000256" key="12">
    <source>
        <dbReference type="ARBA" id="ARBA00023211"/>
    </source>
</evidence>
<dbReference type="NCBIfam" id="NF001236">
    <property type="entry name" value="PRK00203.1"/>
    <property type="match status" value="1"/>
</dbReference>
<dbReference type="PANTHER" id="PTHR30231">
    <property type="entry name" value="DNA POLYMERASE III SUBUNIT EPSILON"/>
    <property type="match status" value="1"/>
</dbReference>
<dbReference type="FunFam" id="3.30.420.10:FF:000012">
    <property type="entry name" value="DNA polymerase III subunit epsilon"/>
    <property type="match status" value="1"/>
</dbReference>
<protein>
    <recommendedName>
        <fullName evidence="14">Ribonuclease H</fullName>
        <shortName evidence="14">RNase H</shortName>
        <ecNumber evidence="14">3.1.26.4</ecNumber>
    </recommendedName>
</protein>
<dbReference type="PANTHER" id="PTHR30231:SF41">
    <property type="entry name" value="DNA POLYMERASE III SUBUNIT EPSILON"/>
    <property type="match status" value="1"/>
</dbReference>
<evidence type="ECO:0000256" key="6">
    <source>
        <dbReference type="ARBA" id="ARBA00022722"/>
    </source>
</evidence>
<dbReference type="SUPFAM" id="SSF53098">
    <property type="entry name" value="Ribonuclease H-like"/>
    <property type="match status" value="2"/>
</dbReference>
<dbReference type="SMART" id="SM00479">
    <property type="entry name" value="EXOIII"/>
    <property type="match status" value="1"/>
</dbReference>
<feature type="binding site" evidence="16">
    <location>
        <position position="159"/>
    </location>
    <ligand>
        <name>substrate</name>
    </ligand>
</feature>
<dbReference type="NCBIfam" id="TIGR01406">
    <property type="entry name" value="dnaQ_proteo"/>
    <property type="match status" value="1"/>
</dbReference>
<comment type="cofactor">
    <cofactor evidence="14">
        <name>Mg(2+)</name>
        <dbReference type="ChEBI" id="CHEBI:18420"/>
    </cofactor>
    <text evidence="14">Binds 1 Mg(2+) ion per subunit. May bind a second metal ion at a regulatory site, or after substrate binding.</text>
</comment>
<evidence type="ECO:0000256" key="5">
    <source>
        <dbReference type="ARBA" id="ARBA00022705"/>
    </source>
</evidence>
<dbReference type="GO" id="GO:0003887">
    <property type="term" value="F:DNA-directed DNA polymerase activity"/>
    <property type="evidence" value="ECO:0007669"/>
    <property type="project" value="UniProtKB-KW"/>
</dbReference>
<keyword evidence="11" id="KW-0239">DNA-directed DNA polymerase</keyword>
<keyword evidence="20" id="KW-1185">Reference proteome</keyword>
<keyword evidence="7 14" id="KW-0479">Metal-binding</keyword>
<comment type="subunit">
    <text evidence="2 14">Monomer.</text>
</comment>
<proteinExistence type="inferred from homology"/>
<feature type="binding site" evidence="16">
    <location>
        <position position="209"/>
    </location>
    <ligand>
        <name>substrate</name>
    </ligand>
</feature>
<dbReference type="Pfam" id="PF00075">
    <property type="entry name" value="RNase_H"/>
    <property type="match status" value="1"/>
</dbReference>
<dbReference type="CDD" id="cd09278">
    <property type="entry name" value="RNase_HI_prokaryote_like"/>
    <property type="match status" value="1"/>
</dbReference>
<evidence type="ECO:0000256" key="7">
    <source>
        <dbReference type="ARBA" id="ARBA00022723"/>
    </source>
</evidence>
<evidence type="ECO:0000256" key="10">
    <source>
        <dbReference type="ARBA" id="ARBA00022842"/>
    </source>
</evidence>
<dbReference type="EC" id="3.1.26.4" evidence="14"/>
<dbReference type="Pfam" id="PF00929">
    <property type="entry name" value="RNase_T"/>
    <property type="match status" value="1"/>
</dbReference>
<dbReference type="NCBIfam" id="TIGR00573">
    <property type="entry name" value="dnaq"/>
    <property type="match status" value="1"/>
</dbReference>
<evidence type="ECO:0000256" key="3">
    <source>
        <dbReference type="ARBA" id="ARBA00022679"/>
    </source>
</evidence>
<dbReference type="InterPro" id="IPR006309">
    <property type="entry name" value="DnaQ_proteo"/>
</dbReference>
<comment type="similarity">
    <text evidence="14">Belongs to the RNase H family.</text>
</comment>
<keyword evidence="8 14" id="KW-0378">Hydrolase</keyword>
<dbReference type="InterPro" id="IPR036397">
    <property type="entry name" value="RNaseH_sf"/>
</dbReference>
<keyword evidence="9" id="KW-0269">Exonuclease</keyword>
<dbReference type="GO" id="GO:0045004">
    <property type="term" value="P:DNA replication proofreading"/>
    <property type="evidence" value="ECO:0007669"/>
    <property type="project" value="TreeGrafter"/>
</dbReference>
<dbReference type="HAMAP" id="MF_00042">
    <property type="entry name" value="RNase_H"/>
    <property type="match status" value="1"/>
</dbReference>
<keyword evidence="3 19" id="KW-0808">Transferase</keyword>
<feature type="binding site" evidence="16">
    <location>
        <position position="161"/>
    </location>
    <ligand>
        <name>substrate</name>
    </ligand>
</feature>
<comment type="catalytic activity">
    <reaction evidence="13">
        <text>DNA(n) + a 2'-deoxyribonucleoside 5'-triphosphate = DNA(n+1) + diphosphate</text>
        <dbReference type="Rhea" id="RHEA:22508"/>
        <dbReference type="Rhea" id="RHEA-COMP:17339"/>
        <dbReference type="Rhea" id="RHEA-COMP:17340"/>
        <dbReference type="ChEBI" id="CHEBI:33019"/>
        <dbReference type="ChEBI" id="CHEBI:61560"/>
        <dbReference type="ChEBI" id="CHEBI:173112"/>
        <dbReference type="EC" id="2.7.7.7"/>
    </reaction>
</comment>
<dbReference type="InterPro" id="IPR013520">
    <property type="entry name" value="Ribonucl_H"/>
</dbReference>
<dbReference type="GO" id="GO:0006401">
    <property type="term" value="P:RNA catabolic process"/>
    <property type="evidence" value="ECO:0007669"/>
    <property type="project" value="UniProtKB-UniRule"/>
</dbReference>
<keyword evidence="4 19" id="KW-0548">Nucleotidyltransferase</keyword>
<dbReference type="PROSITE" id="PS50879">
    <property type="entry name" value="RNASE_H_1"/>
    <property type="match status" value="1"/>
</dbReference>
<evidence type="ECO:0000256" key="8">
    <source>
        <dbReference type="ARBA" id="ARBA00022801"/>
    </source>
</evidence>
<comment type="cofactor">
    <cofactor evidence="17">
        <name>Mg(2+)</name>
        <dbReference type="ChEBI" id="CHEBI:18420"/>
    </cofactor>
    <cofactor evidence="17">
        <name>Mn(2+)</name>
        <dbReference type="ChEBI" id="CHEBI:29035"/>
    </cofactor>
    <text evidence="17">Binds 2 divalent metal cations. Magnesium or manganese.</text>
</comment>
<sequence length="384" mass="44129">MIEKIKIFTDGACLGNPGPGGWGALICYQGKKEEISGAEFNTTNNRMELTAAIKALNKALELAPNSIDITTDSEYLRQGITQWIFNWKQRGWKTNQNRSVKNIDLWQKLDEIVTEYEKIEWHWVRSHNGHPENERADFIARNAIKKTHPENVDRQVVFDTETTGLKPEEGHRVIEIGCIELINRRKTGSTFHRYINPGREIDAEAIKIHGLTNEFLVNQPSFSEIADDFVSFICGSELIAHNASFDIGFLNSELKRVNIEWEGISSYCTVIDTLRLARQRHPGQKNNLDSLCKRYGIDNTHRELHGALLDSELLAEVYLAMTRGQEGLKFGITQSSYDHQKEQPHQEEIHRISTDRARLKVLEPNEEEKLAHKQWLVNHSTFSW</sequence>
<dbReference type="Proteomes" id="UP000516072">
    <property type="component" value="Chromosome"/>
</dbReference>
<evidence type="ECO:0000313" key="20">
    <source>
        <dbReference type="Proteomes" id="UP000516072"/>
    </source>
</evidence>
<dbReference type="GO" id="GO:0000287">
    <property type="term" value="F:magnesium ion binding"/>
    <property type="evidence" value="ECO:0007669"/>
    <property type="project" value="UniProtKB-UniRule"/>
</dbReference>
<feature type="binding site" evidence="17">
    <location>
        <position position="161"/>
    </location>
    <ligand>
        <name>a divalent metal cation</name>
        <dbReference type="ChEBI" id="CHEBI:60240"/>
        <label>1</label>
        <note>catalytic</note>
    </ligand>
</feature>
<dbReference type="InterPro" id="IPR012337">
    <property type="entry name" value="RNaseH-like_sf"/>
</dbReference>
<dbReference type="EMBL" id="LR778175">
    <property type="protein sequence ID" value="CAB1274505.1"/>
    <property type="molecule type" value="Genomic_DNA"/>
</dbReference>
<keyword evidence="5" id="KW-0235">DNA replication</keyword>
<dbReference type="InterPro" id="IPR006054">
    <property type="entry name" value="DnaQ"/>
</dbReference>
<accession>A0A7G1Q7G4</accession>
<evidence type="ECO:0000256" key="17">
    <source>
        <dbReference type="PIRSR" id="PIRSR606309-3"/>
    </source>
</evidence>
<feature type="active site" description="Proton acceptor" evidence="15">
    <location>
        <position position="305"/>
    </location>
</feature>
<feature type="binding site" evidence="17">
    <location>
        <position position="310"/>
    </location>
    <ligand>
        <name>a divalent metal cation</name>
        <dbReference type="ChEBI" id="CHEBI:60240"/>
        <label>1</label>
        <note>catalytic</note>
    </ligand>
</feature>
<feature type="binding site" evidence="14">
    <location>
        <position position="10"/>
    </location>
    <ligand>
        <name>Mg(2+)</name>
        <dbReference type="ChEBI" id="CHEBI:18420"/>
        <label>1</label>
    </ligand>
</feature>
<comment type="subcellular location">
    <subcellularLocation>
        <location evidence="14">Cytoplasm</location>
    </subcellularLocation>
</comment>
<evidence type="ECO:0000256" key="15">
    <source>
        <dbReference type="PIRSR" id="PIRSR606309-1"/>
    </source>
</evidence>
<name>A0A7G1Q7G4_9GAMM</name>
<dbReference type="Gene3D" id="3.30.420.10">
    <property type="entry name" value="Ribonuclease H-like superfamily/Ribonuclease H"/>
    <property type="match status" value="2"/>
</dbReference>
<gene>
    <name evidence="14" type="primary">rnhA</name>
    <name evidence="19" type="ORF">NSCAC_0203</name>
</gene>
<dbReference type="InterPro" id="IPR022892">
    <property type="entry name" value="RNaseHI"/>
</dbReference>
<keyword evidence="14" id="KW-0963">Cytoplasm</keyword>
<feature type="binding site" evidence="17">
    <location>
        <position position="159"/>
    </location>
    <ligand>
        <name>a divalent metal cation</name>
        <dbReference type="ChEBI" id="CHEBI:60240"/>
        <label>1</label>
        <note>catalytic</note>
    </ligand>
</feature>
<evidence type="ECO:0000259" key="18">
    <source>
        <dbReference type="PROSITE" id="PS50879"/>
    </source>
</evidence>
<dbReference type="GO" id="GO:0008408">
    <property type="term" value="F:3'-5' exonuclease activity"/>
    <property type="evidence" value="ECO:0007669"/>
    <property type="project" value="TreeGrafter"/>
</dbReference>
<evidence type="ECO:0000256" key="1">
    <source>
        <dbReference type="ARBA" id="ARBA00001936"/>
    </source>
</evidence>
<comment type="catalytic activity">
    <reaction evidence="14">
        <text>Endonucleolytic cleavage to 5'-phosphomonoester.</text>
        <dbReference type="EC" id="3.1.26.4"/>
    </reaction>
</comment>
<feature type="domain" description="RNase H type-1" evidence="18">
    <location>
        <begin position="1"/>
        <end position="145"/>
    </location>
</feature>
<evidence type="ECO:0000256" key="16">
    <source>
        <dbReference type="PIRSR" id="PIRSR606309-2"/>
    </source>
</evidence>
<keyword evidence="12 17" id="KW-0464">Manganese</keyword>
<dbReference type="GO" id="GO:0005829">
    <property type="term" value="C:cytosol"/>
    <property type="evidence" value="ECO:0007669"/>
    <property type="project" value="TreeGrafter"/>
</dbReference>
<dbReference type="KEGG" id="ntg:NSCAC_0203"/>
<feature type="binding site" evidence="14">
    <location>
        <position position="137"/>
    </location>
    <ligand>
        <name>Mg(2+)</name>
        <dbReference type="ChEBI" id="CHEBI:18420"/>
        <label>2</label>
    </ligand>
</feature>
<keyword evidence="10 14" id="KW-0460">Magnesium</keyword>
<keyword evidence="14" id="KW-0255">Endonuclease</keyword>